<accession>A0A894X9S9</accession>
<sequence>MTTISNMQASDRGGRSHESVLRCGSLTKLAKRRQGTACVAMPLCDACGFVREFASPRGGPRFHYRGKREVSMFRTALTLFMSSLAIPAVASMRCGTHLVDEGDSVEQVLERCGQPLSRIVNEPALRNNGVPKLNAARTEFWVYGPSGGVYRHLRFIDGKLVEIRLERK</sequence>
<dbReference type="AlphaFoldDB" id="A0A894X9S9"/>
<organism evidence="1">
    <name type="scientific">Pseudomonas aeruginosa</name>
    <dbReference type="NCBI Taxonomy" id="287"/>
    <lineage>
        <taxon>Bacteria</taxon>
        <taxon>Pseudomonadati</taxon>
        <taxon>Pseudomonadota</taxon>
        <taxon>Gammaproteobacteria</taxon>
        <taxon>Pseudomonadales</taxon>
        <taxon>Pseudomonadaceae</taxon>
        <taxon>Pseudomonas</taxon>
    </lineage>
</organism>
<evidence type="ECO:0000313" key="1">
    <source>
        <dbReference type="EMBL" id="QRX85343.1"/>
    </source>
</evidence>
<protein>
    <submittedName>
        <fullName evidence="1">DUF2845 domain-containing protein</fullName>
    </submittedName>
</protein>
<reference evidence="1" key="1">
    <citation type="journal article" name="Microorganisms">
        <title>Unravelling the Features of Success of VIM-Producing ST111 and ST235 Pseudomonas aeruginosa in a Greek Hospital.</title>
        <authorList>
            <person name="Papagiannitsis C.C."/>
            <person name="Verra A."/>
            <person name="Galani V."/>
            <person name="Xitsas S."/>
            <person name="Bitar I."/>
            <person name="Hrabak J."/>
            <person name="Petinaki E."/>
        </authorList>
    </citation>
    <scope>NUCLEOTIDE SEQUENCE</scope>
    <source>
        <strain evidence="1">Pae9047-Lar</strain>
    </source>
</reference>
<dbReference type="Pfam" id="PF11006">
    <property type="entry name" value="DUF2845"/>
    <property type="match status" value="1"/>
</dbReference>
<name>A0A894X9S9_PSEAI</name>
<dbReference type="InterPro" id="IPR021268">
    <property type="entry name" value="DUF2845"/>
</dbReference>
<proteinExistence type="predicted"/>
<dbReference type="EMBL" id="MT437279">
    <property type="protein sequence ID" value="QRX85343.1"/>
    <property type="molecule type" value="Genomic_DNA"/>
</dbReference>